<dbReference type="Proteomes" id="UP000887563">
    <property type="component" value="Unplaced"/>
</dbReference>
<feature type="transmembrane region" description="Helical" evidence="1">
    <location>
        <begin position="19"/>
        <end position="40"/>
    </location>
</feature>
<keyword evidence="2" id="KW-1185">Reference proteome</keyword>
<dbReference type="WBParaSite" id="Minc3s07140g40771">
    <property type="protein sequence ID" value="Minc3s07140g40771"/>
    <property type="gene ID" value="Minc3s07140g40771"/>
</dbReference>
<keyword evidence="1" id="KW-1133">Transmembrane helix</keyword>
<protein>
    <submittedName>
        <fullName evidence="3">Candidate secreted effector</fullName>
    </submittedName>
</protein>
<keyword evidence="1" id="KW-0812">Transmembrane</keyword>
<organism evidence="2 3">
    <name type="scientific">Meloidogyne incognita</name>
    <name type="common">Southern root-knot nematode worm</name>
    <name type="synonym">Oxyuris incognita</name>
    <dbReference type="NCBI Taxonomy" id="6306"/>
    <lineage>
        <taxon>Eukaryota</taxon>
        <taxon>Metazoa</taxon>
        <taxon>Ecdysozoa</taxon>
        <taxon>Nematoda</taxon>
        <taxon>Chromadorea</taxon>
        <taxon>Rhabditida</taxon>
        <taxon>Tylenchina</taxon>
        <taxon>Tylenchomorpha</taxon>
        <taxon>Tylenchoidea</taxon>
        <taxon>Meloidogynidae</taxon>
        <taxon>Meloidogyninae</taxon>
        <taxon>Meloidogyne</taxon>
        <taxon>Meloidogyne incognita group</taxon>
    </lineage>
</organism>
<keyword evidence="1" id="KW-0472">Membrane</keyword>
<name>A0A914NJQ1_MELIC</name>
<accession>A0A914NJQ1</accession>
<feature type="transmembrane region" description="Helical" evidence="1">
    <location>
        <begin position="52"/>
        <end position="71"/>
    </location>
</feature>
<sequence length="153" mass="18074">MFGQSVCCGPGPFMVRIDVMMLVFKLSQPCLGVFGTFVVLSHIPNSSQFSPLIFLSIAWWCTWLWTMVTSSRLSWRSTRTRRSLRAWCSWWSWRTVISLWSRASSFISAILSRRSFLSWRSRWSRWSLLSGWAIDLNHSARRADWTRWSRRAN</sequence>
<evidence type="ECO:0000313" key="3">
    <source>
        <dbReference type="WBParaSite" id="Minc3s07140g40771"/>
    </source>
</evidence>
<evidence type="ECO:0000313" key="2">
    <source>
        <dbReference type="Proteomes" id="UP000887563"/>
    </source>
</evidence>
<reference evidence="3" key="1">
    <citation type="submission" date="2022-11" db="UniProtKB">
        <authorList>
            <consortium name="WormBaseParasite"/>
        </authorList>
    </citation>
    <scope>IDENTIFICATION</scope>
</reference>
<dbReference type="AlphaFoldDB" id="A0A914NJQ1"/>
<evidence type="ECO:0000256" key="1">
    <source>
        <dbReference type="SAM" id="Phobius"/>
    </source>
</evidence>
<proteinExistence type="predicted"/>